<reference evidence="2" key="2">
    <citation type="submission" date="2022-01" db="EMBL/GenBank/DDBJ databases">
        <authorList>
            <person name="Yamashiro T."/>
            <person name="Shiraishi A."/>
            <person name="Satake H."/>
            <person name="Nakayama K."/>
        </authorList>
    </citation>
    <scope>NUCLEOTIDE SEQUENCE</scope>
</reference>
<protein>
    <submittedName>
        <fullName evidence="2">Uncharacterized protein</fullName>
    </submittedName>
</protein>
<comment type="caution">
    <text evidence="2">The sequence shown here is derived from an EMBL/GenBank/DDBJ whole genome shotgun (WGS) entry which is preliminary data.</text>
</comment>
<sequence>MNPQIQCQQPTSMGGEPGIVNHSKTSSSTKSWSIYDMSQETWLSTPRKRLLDGNEKLPEQLNHAKPRWEALEFDFSLGHTRHRFSKGSHIQRQIRGSDDHEVHILYPEHGKGHEYLSKSVRALVGGNGRLLRGETTVAEENRMRDVPIHEKDKYGDSVGYYQAMLLNKDDQEIKDGKMISRKAQRSHQAKETSSSLLQCQRHLRIEDSTDVELQKKVQ</sequence>
<proteinExistence type="predicted"/>
<evidence type="ECO:0000313" key="3">
    <source>
        <dbReference type="Proteomes" id="UP001151760"/>
    </source>
</evidence>
<keyword evidence="3" id="KW-1185">Reference proteome</keyword>
<evidence type="ECO:0000313" key="2">
    <source>
        <dbReference type="EMBL" id="GJT66208.1"/>
    </source>
</evidence>
<reference evidence="2" key="1">
    <citation type="journal article" date="2022" name="Int. J. Mol. Sci.">
        <title>Draft Genome of Tanacetum Coccineum: Genomic Comparison of Closely Related Tanacetum-Family Plants.</title>
        <authorList>
            <person name="Yamashiro T."/>
            <person name="Shiraishi A."/>
            <person name="Nakayama K."/>
            <person name="Satake H."/>
        </authorList>
    </citation>
    <scope>NUCLEOTIDE SEQUENCE</scope>
</reference>
<accession>A0ABQ5FS61</accession>
<dbReference type="Proteomes" id="UP001151760">
    <property type="component" value="Unassembled WGS sequence"/>
</dbReference>
<feature type="compositionally biased region" description="Polar residues" evidence="1">
    <location>
        <begin position="1"/>
        <end position="12"/>
    </location>
</feature>
<dbReference type="EMBL" id="BQNB010017694">
    <property type="protein sequence ID" value="GJT66208.1"/>
    <property type="molecule type" value="Genomic_DNA"/>
</dbReference>
<evidence type="ECO:0000256" key="1">
    <source>
        <dbReference type="SAM" id="MobiDB-lite"/>
    </source>
</evidence>
<organism evidence="2 3">
    <name type="scientific">Tanacetum coccineum</name>
    <dbReference type="NCBI Taxonomy" id="301880"/>
    <lineage>
        <taxon>Eukaryota</taxon>
        <taxon>Viridiplantae</taxon>
        <taxon>Streptophyta</taxon>
        <taxon>Embryophyta</taxon>
        <taxon>Tracheophyta</taxon>
        <taxon>Spermatophyta</taxon>
        <taxon>Magnoliopsida</taxon>
        <taxon>eudicotyledons</taxon>
        <taxon>Gunneridae</taxon>
        <taxon>Pentapetalae</taxon>
        <taxon>asterids</taxon>
        <taxon>campanulids</taxon>
        <taxon>Asterales</taxon>
        <taxon>Asteraceae</taxon>
        <taxon>Asteroideae</taxon>
        <taxon>Anthemideae</taxon>
        <taxon>Anthemidinae</taxon>
        <taxon>Tanacetum</taxon>
    </lineage>
</organism>
<feature type="region of interest" description="Disordered" evidence="1">
    <location>
        <begin position="1"/>
        <end position="26"/>
    </location>
</feature>
<gene>
    <name evidence="2" type="ORF">Tco_1017688</name>
</gene>
<name>A0ABQ5FS61_9ASTR</name>